<keyword evidence="2" id="KW-1185">Reference proteome</keyword>
<dbReference type="Proteomes" id="UP000016660">
    <property type="component" value="Unassembled WGS sequence"/>
</dbReference>
<evidence type="ECO:0000313" key="2">
    <source>
        <dbReference type="Proteomes" id="UP000016660"/>
    </source>
</evidence>
<comment type="caution">
    <text evidence="1">The sequence shown here is derived from an EMBL/GenBank/DDBJ whole genome shotgun (WGS) entry which is preliminary data.</text>
</comment>
<protein>
    <submittedName>
        <fullName evidence="1">Uncharacterized protein</fullName>
    </submittedName>
</protein>
<proteinExistence type="predicted"/>
<dbReference type="EMBL" id="AWUY01000267">
    <property type="protein sequence ID" value="ERJ72076.1"/>
    <property type="molecule type" value="Genomic_DNA"/>
</dbReference>
<name>A0ABP2Y7H3_9BACT</name>
<accession>A0ABP2Y7H3</accession>
<sequence>MVGEQFSVDMETNVMFFSEINKVYVRKKRKICLHQFLRLSNNRELRAEDEEQDTRRILHQCYEAVFKETAEYH</sequence>
<gene>
    <name evidence="1" type="ORF">HMPREF0653_02448</name>
</gene>
<evidence type="ECO:0000313" key="1">
    <source>
        <dbReference type="EMBL" id="ERJ72076.1"/>
    </source>
</evidence>
<feature type="non-terminal residue" evidence="1">
    <location>
        <position position="73"/>
    </location>
</feature>
<organism evidence="1 2">
    <name type="scientific">Prevotella disiens JCM 6334 = ATCC 29426</name>
    <dbReference type="NCBI Taxonomy" id="1235811"/>
    <lineage>
        <taxon>Bacteria</taxon>
        <taxon>Pseudomonadati</taxon>
        <taxon>Bacteroidota</taxon>
        <taxon>Bacteroidia</taxon>
        <taxon>Bacteroidales</taxon>
        <taxon>Prevotellaceae</taxon>
        <taxon>Prevotella</taxon>
    </lineage>
</organism>
<reference evidence="1 2" key="1">
    <citation type="submission" date="2013-06" db="EMBL/GenBank/DDBJ databases">
        <authorList>
            <person name="Weinstock G."/>
            <person name="Sodergren E."/>
            <person name="Lobos E.A."/>
            <person name="Fulton L."/>
            <person name="Fulton R."/>
            <person name="Courtney L."/>
            <person name="Fronick C."/>
            <person name="O'Laughlin M."/>
            <person name="Godfrey J."/>
            <person name="Wilson R.M."/>
            <person name="Miner T."/>
            <person name="Farmer C."/>
            <person name="Delehaunty K."/>
            <person name="Cordes M."/>
            <person name="Minx P."/>
            <person name="Tomlinson C."/>
            <person name="Chen J."/>
            <person name="Wollam A."/>
            <person name="Pepin K.H."/>
            <person name="Bhonagiri V."/>
            <person name="Zhang X."/>
            <person name="Warren W."/>
            <person name="Mitreva M."/>
            <person name="Mardis E.R."/>
            <person name="Wilson R.K."/>
        </authorList>
    </citation>
    <scope>NUCLEOTIDE SEQUENCE [LARGE SCALE GENOMIC DNA]</scope>
    <source>
        <strain evidence="1 2">ATCC 29426</strain>
    </source>
</reference>